<organism evidence="2 3">
    <name type="scientific">Arachis hypogaea</name>
    <name type="common">Peanut</name>
    <dbReference type="NCBI Taxonomy" id="3818"/>
    <lineage>
        <taxon>Eukaryota</taxon>
        <taxon>Viridiplantae</taxon>
        <taxon>Streptophyta</taxon>
        <taxon>Embryophyta</taxon>
        <taxon>Tracheophyta</taxon>
        <taxon>Spermatophyta</taxon>
        <taxon>Magnoliopsida</taxon>
        <taxon>eudicotyledons</taxon>
        <taxon>Gunneridae</taxon>
        <taxon>Pentapetalae</taxon>
        <taxon>rosids</taxon>
        <taxon>fabids</taxon>
        <taxon>Fabales</taxon>
        <taxon>Fabaceae</taxon>
        <taxon>Papilionoideae</taxon>
        <taxon>50 kb inversion clade</taxon>
        <taxon>dalbergioids sensu lato</taxon>
        <taxon>Dalbergieae</taxon>
        <taxon>Pterocarpus clade</taxon>
        <taxon>Arachis</taxon>
    </lineage>
</organism>
<reference evidence="2 3" key="1">
    <citation type="submission" date="2019-01" db="EMBL/GenBank/DDBJ databases">
        <title>Sequencing of cultivated peanut Arachis hypogaea provides insights into genome evolution and oil improvement.</title>
        <authorList>
            <person name="Chen X."/>
        </authorList>
    </citation>
    <scope>NUCLEOTIDE SEQUENCE [LARGE SCALE GENOMIC DNA]</scope>
    <source>
        <strain evidence="3">cv. Fuhuasheng</strain>
        <tissue evidence="2">Leaves</tissue>
    </source>
</reference>
<proteinExistence type="predicted"/>
<feature type="region of interest" description="Disordered" evidence="1">
    <location>
        <begin position="1"/>
        <end position="38"/>
    </location>
</feature>
<evidence type="ECO:0000256" key="1">
    <source>
        <dbReference type="SAM" id="MobiDB-lite"/>
    </source>
</evidence>
<protein>
    <submittedName>
        <fullName evidence="2">Uncharacterized protein</fullName>
    </submittedName>
</protein>
<evidence type="ECO:0000313" key="2">
    <source>
        <dbReference type="EMBL" id="RYR58783.1"/>
    </source>
</evidence>
<keyword evidence="3" id="KW-1185">Reference proteome</keyword>
<name>A0A445D6B0_ARAHY</name>
<dbReference type="Proteomes" id="UP000289738">
    <property type="component" value="Chromosome A05"/>
</dbReference>
<evidence type="ECO:0000313" key="3">
    <source>
        <dbReference type="Proteomes" id="UP000289738"/>
    </source>
</evidence>
<dbReference type="AlphaFoldDB" id="A0A445D6B0"/>
<dbReference type="EMBL" id="SDMP01000005">
    <property type="protein sequence ID" value="RYR58783.1"/>
    <property type="molecule type" value="Genomic_DNA"/>
</dbReference>
<sequence length="218" mass="24673">MEVEGEESDDDYVADSNRSSSSEGNDEDEFVLETPVGGSRRYLLPPPKPIPELSFVPSHYHTLNLDAMYEKTPYSNTGVEDYNTDGGMEFRVGHRFRSRELDSHLIGRLILPLIQSSPSVSIPVLQSTVRQSYHFKLSYEKSCCAGTICDLSDVPYYDGHVMVPNCSQFDKVFWSYPPCIEAFKHCNPFILVDGRHLYGKYGRMLHYVGKSVTLDVVV</sequence>
<gene>
    <name evidence="2" type="ORF">Ahy_A05g024657</name>
</gene>
<feature type="compositionally biased region" description="Acidic residues" evidence="1">
    <location>
        <begin position="1"/>
        <end position="13"/>
    </location>
</feature>
<comment type="caution">
    <text evidence="2">The sequence shown here is derived from an EMBL/GenBank/DDBJ whole genome shotgun (WGS) entry which is preliminary data.</text>
</comment>
<accession>A0A445D6B0</accession>